<dbReference type="EMBL" id="JBJHQH010000003">
    <property type="protein sequence ID" value="MFK9090969.1"/>
    <property type="molecule type" value="Genomic_DNA"/>
</dbReference>
<comment type="caution">
    <text evidence="2">The sequence shown here is derived from an EMBL/GenBank/DDBJ whole genome shotgun (WGS) entry which is preliminary data.</text>
</comment>
<dbReference type="Gene3D" id="1.10.10.10">
    <property type="entry name" value="Winged helix-like DNA-binding domain superfamily/Winged helix DNA-binding domain"/>
    <property type="match status" value="1"/>
</dbReference>
<organism evidence="2 3">
    <name type="scientific">Bacillus salipaludis</name>
    <dbReference type="NCBI Taxonomy" id="2547811"/>
    <lineage>
        <taxon>Bacteria</taxon>
        <taxon>Bacillati</taxon>
        <taxon>Bacillota</taxon>
        <taxon>Bacilli</taxon>
        <taxon>Bacillales</taxon>
        <taxon>Bacillaceae</taxon>
        <taxon>Bacillus</taxon>
    </lineage>
</organism>
<gene>
    <name evidence="2" type="ORF">ACJEBI_05710</name>
</gene>
<dbReference type="RefSeq" id="WP_406579653.1">
    <property type="nucleotide sequence ID" value="NZ_JBJHQH010000003.1"/>
</dbReference>
<evidence type="ECO:0000313" key="2">
    <source>
        <dbReference type="EMBL" id="MFK9090969.1"/>
    </source>
</evidence>
<evidence type="ECO:0000313" key="3">
    <source>
        <dbReference type="Proteomes" id="UP001623041"/>
    </source>
</evidence>
<evidence type="ECO:0000256" key="1">
    <source>
        <dbReference type="SAM" id="MobiDB-lite"/>
    </source>
</evidence>
<dbReference type="Pfam" id="PF01527">
    <property type="entry name" value="HTH_Tnp_1"/>
    <property type="match status" value="1"/>
</dbReference>
<dbReference type="Proteomes" id="UP001623041">
    <property type="component" value="Unassembled WGS sequence"/>
</dbReference>
<dbReference type="InterPro" id="IPR002514">
    <property type="entry name" value="Transposase_8"/>
</dbReference>
<protein>
    <submittedName>
        <fullName evidence="2">Transposase</fullName>
    </submittedName>
</protein>
<proteinExistence type="predicted"/>
<sequence>MTWIITPVAMMITNWCRINPAMSMLIALTRIIAAVTMEKVRRTFTEEFKQQIVQLYQNGKPRKDIIREYELTPSSLDKWINQSKSSGSFKEKDTLAPNRKNCRNLGNVISN</sequence>
<reference evidence="2 3" key="1">
    <citation type="submission" date="2024-11" db="EMBL/GenBank/DDBJ databases">
        <authorList>
            <person name="Lucas J.A."/>
        </authorList>
    </citation>
    <scope>NUCLEOTIDE SEQUENCE [LARGE SCALE GENOMIC DNA]</scope>
    <source>
        <strain evidence="2 3">Z 5.4</strain>
    </source>
</reference>
<dbReference type="SUPFAM" id="SSF46689">
    <property type="entry name" value="Homeodomain-like"/>
    <property type="match status" value="1"/>
</dbReference>
<keyword evidence="3" id="KW-1185">Reference proteome</keyword>
<dbReference type="InterPro" id="IPR036388">
    <property type="entry name" value="WH-like_DNA-bd_sf"/>
</dbReference>
<feature type="region of interest" description="Disordered" evidence="1">
    <location>
        <begin position="80"/>
        <end position="111"/>
    </location>
</feature>
<accession>A0ABW8RDV6</accession>
<name>A0ABW8RDV6_9BACI</name>
<dbReference type="InterPro" id="IPR009057">
    <property type="entry name" value="Homeodomain-like_sf"/>
</dbReference>